<feature type="non-terminal residue" evidence="2">
    <location>
        <position position="54"/>
    </location>
</feature>
<sequence>MITKAMIITKVERGSVAEQLLQFGDIITNIDDKKIESRKEFEELLAELSKNDCN</sequence>
<proteinExistence type="predicted"/>
<evidence type="ECO:0000259" key="1">
    <source>
        <dbReference type="Pfam" id="PF13180"/>
    </source>
</evidence>
<dbReference type="Gene3D" id="2.30.42.10">
    <property type="match status" value="1"/>
</dbReference>
<organism evidence="2 3">
    <name type="scientific">Wuchereria bancrofti</name>
    <dbReference type="NCBI Taxonomy" id="6293"/>
    <lineage>
        <taxon>Eukaryota</taxon>
        <taxon>Metazoa</taxon>
        <taxon>Ecdysozoa</taxon>
        <taxon>Nematoda</taxon>
        <taxon>Chromadorea</taxon>
        <taxon>Rhabditida</taxon>
        <taxon>Spirurina</taxon>
        <taxon>Spiruromorpha</taxon>
        <taxon>Filarioidea</taxon>
        <taxon>Onchocercidae</taxon>
        <taxon>Wuchereria</taxon>
    </lineage>
</organism>
<reference evidence="3" key="1">
    <citation type="submission" date="2012-08" db="EMBL/GenBank/DDBJ databases">
        <title>The Genome Sequence of Wuchereria bancrofti.</title>
        <authorList>
            <person name="Nutman T.B."/>
            <person name="Fink D.L."/>
            <person name="Russ C."/>
            <person name="Young S."/>
            <person name="Zeng Q."/>
            <person name="Koehrsen M."/>
            <person name="Alvarado L."/>
            <person name="Berlin A."/>
            <person name="Chapman S.B."/>
            <person name="Chen Z."/>
            <person name="Freedman E."/>
            <person name="Gellesch M."/>
            <person name="Goldberg J."/>
            <person name="Griggs A."/>
            <person name="Gujja S."/>
            <person name="Heilman E.R."/>
            <person name="Heiman D."/>
            <person name="Hepburn T."/>
            <person name="Howarth C."/>
            <person name="Jen D."/>
            <person name="Larson L."/>
            <person name="Lewis B."/>
            <person name="Mehta T."/>
            <person name="Park D."/>
            <person name="Pearson M."/>
            <person name="Roberts A."/>
            <person name="Saif S."/>
            <person name="Shea T."/>
            <person name="Shenoy N."/>
            <person name="Sisk P."/>
            <person name="Stolte C."/>
            <person name="Sykes S."/>
            <person name="Walk T."/>
            <person name="White J."/>
            <person name="Yandava C."/>
            <person name="Haas B."/>
            <person name="Henn M.R."/>
            <person name="Nusbaum C."/>
            <person name="Birren B."/>
        </authorList>
    </citation>
    <scope>NUCLEOTIDE SEQUENCE [LARGE SCALE GENOMIC DNA]</scope>
    <source>
        <strain evidence="3">NA</strain>
    </source>
</reference>
<dbReference type="SUPFAM" id="SSF50156">
    <property type="entry name" value="PDZ domain-like"/>
    <property type="match status" value="1"/>
</dbReference>
<dbReference type="InterPro" id="IPR001478">
    <property type="entry name" value="PDZ"/>
</dbReference>
<dbReference type="Pfam" id="PF13180">
    <property type="entry name" value="PDZ_2"/>
    <property type="match status" value="1"/>
</dbReference>
<protein>
    <recommendedName>
        <fullName evidence="1">PDZ domain-containing protein</fullName>
    </recommendedName>
</protein>
<dbReference type="EMBL" id="ADBV01015629">
    <property type="protein sequence ID" value="EJW72687.1"/>
    <property type="molecule type" value="Genomic_DNA"/>
</dbReference>
<accession>J9E6T0</accession>
<comment type="caution">
    <text evidence="2">The sequence shown here is derived from an EMBL/GenBank/DDBJ whole genome shotgun (WGS) entry which is preliminary data.</text>
</comment>
<dbReference type="AlphaFoldDB" id="J9E6T0"/>
<feature type="domain" description="PDZ" evidence="1">
    <location>
        <begin position="4"/>
        <end position="52"/>
    </location>
</feature>
<gene>
    <name evidence="2" type="ORF">WUBG_16406</name>
</gene>
<dbReference type="Proteomes" id="UP000004810">
    <property type="component" value="Unassembled WGS sequence"/>
</dbReference>
<dbReference type="InterPro" id="IPR036034">
    <property type="entry name" value="PDZ_sf"/>
</dbReference>
<evidence type="ECO:0000313" key="3">
    <source>
        <dbReference type="Proteomes" id="UP000004810"/>
    </source>
</evidence>
<name>J9E6T0_WUCBA</name>
<evidence type="ECO:0000313" key="2">
    <source>
        <dbReference type="EMBL" id="EJW72687.1"/>
    </source>
</evidence>